<dbReference type="AlphaFoldDB" id="A0A843TIA2"/>
<dbReference type="OrthoDB" id="5800476at2759"/>
<comment type="caution">
    <text evidence="2">The sequence shown here is derived from an EMBL/GenBank/DDBJ whole genome shotgun (WGS) entry which is preliminary data.</text>
</comment>
<proteinExistence type="predicted"/>
<keyword evidence="3" id="KW-1185">Reference proteome</keyword>
<name>A0A843TIA2_COLES</name>
<reference evidence="2" key="1">
    <citation type="submission" date="2017-07" db="EMBL/GenBank/DDBJ databases">
        <title>Taro Niue Genome Assembly and Annotation.</title>
        <authorList>
            <person name="Atibalentja N."/>
            <person name="Keating K."/>
            <person name="Fields C.J."/>
        </authorList>
    </citation>
    <scope>NUCLEOTIDE SEQUENCE</scope>
    <source>
        <strain evidence="2">Niue_2</strain>
        <tissue evidence="2">Leaf</tissue>
    </source>
</reference>
<feature type="transmembrane region" description="Helical" evidence="1">
    <location>
        <begin position="78"/>
        <end position="97"/>
    </location>
</feature>
<keyword evidence="1" id="KW-1133">Transmembrane helix</keyword>
<accession>A0A843TIA2</accession>
<evidence type="ECO:0000313" key="3">
    <source>
        <dbReference type="Proteomes" id="UP000652761"/>
    </source>
</evidence>
<dbReference type="EMBL" id="NMUH01000071">
    <property type="protein sequence ID" value="MQL70541.1"/>
    <property type="molecule type" value="Genomic_DNA"/>
</dbReference>
<protein>
    <submittedName>
        <fullName evidence="2">Uncharacterized protein</fullName>
    </submittedName>
</protein>
<evidence type="ECO:0000256" key="1">
    <source>
        <dbReference type="SAM" id="Phobius"/>
    </source>
</evidence>
<evidence type="ECO:0000313" key="2">
    <source>
        <dbReference type="EMBL" id="MQL70541.1"/>
    </source>
</evidence>
<organism evidence="2 3">
    <name type="scientific">Colocasia esculenta</name>
    <name type="common">Wild taro</name>
    <name type="synonym">Arum esculentum</name>
    <dbReference type="NCBI Taxonomy" id="4460"/>
    <lineage>
        <taxon>Eukaryota</taxon>
        <taxon>Viridiplantae</taxon>
        <taxon>Streptophyta</taxon>
        <taxon>Embryophyta</taxon>
        <taxon>Tracheophyta</taxon>
        <taxon>Spermatophyta</taxon>
        <taxon>Magnoliopsida</taxon>
        <taxon>Liliopsida</taxon>
        <taxon>Araceae</taxon>
        <taxon>Aroideae</taxon>
        <taxon>Colocasieae</taxon>
        <taxon>Colocasia</taxon>
    </lineage>
</organism>
<sequence>MEPRGGNKPRLGCGIGSGSFGEIYIGVQANDEPAMRLDDGIPCNLPLGFGNAHMTWSSTNALDWVKCLSEETGSSVQIGLGYFVCIGYALGLFWSYLVETLVGPH</sequence>
<keyword evidence="1" id="KW-0812">Transmembrane</keyword>
<keyword evidence="1" id="KW-0472">Membrane</keyword>
<gene>
    <name evidence="2" type="ORF">Taro_002862</name>
</gene>
<dbReference type="Proteomes" id="UP000652761">
    <property type="component" value="Unassembled WGS sequence"/>
</dbReference>